<dbReference type="SUPFAM" id="SSF46955">
    <property type="entry name" value="Putative DNA-binding domain"/>
    <property type="match status" value="1"/>
</dbReference>
<evidence type="ECO:0000259" key="1">
    <source>
        <dbReference type="Pfam" id="PF12728"/>
    </source>
</evidence>
<feature type="domain" description="Helix-turn-helix" evidence="1">
    <location>
        <begin position="12"/>
        <end position="59"/>
    </location>
</feature>
<proteinExistence type="predicted"/>
<comment type="caution">
    <text evidence="2">The sequence shown here is derived from an EMBL/GenBank/DDBJ whole genome shotgun (WGS) entry which is preliminary data.</text>
</comment>
<keyword evidence="3" id="KW-1185">Reference proteome</keyword>
<accession>A0ABN2IX11</accession>
<name>A0ABN2IX11_9ACTN</name>
<dbReference type="InterPro" id="IPR009061">
    <property type="entry name" value="DNA-bd_dom_put_sf"/>
</dbReference>
<dbReference type="Proteomes" id="UP001500280">
    <property type="component" value="Unassembled WGS sequence"/>
</dbReference>
<evidence type="ECO:0000313" key="2">
    <source>
        <dbReference type="EMBL" id="GAA1713502.1"/>
    </source>
</evidence>
<dbReference type="Gene3D" id="1.10.10.10">
    <property type="entry name" value="Winged helix-like DNA-binding domain superfamily/Winged helix DNA-binding domain"/>
    <property type="match status" value="1"/>
</dbReference>
<reference evidence="2 3" key="1">
    <citation type="journal article" date="2019" name="Int. J. Syst. Evol. Microbiol.">
        <title>The Global Catalogue of Microorganisms (GCM) 10K type strain sequencing project: providing services to taxonomists for standard genome sequencing and annotation.</title>
        <authorList>
            <consortium name="The Broad Institute Genomics Platform"/>
            <consortium name="The Broad Institute Genome Sequencing Center for Infectious Disease"/>
            <person name="Wu L."/>
            <person name="Ma J."/>
        </authorList>
    </citation>
    <scope>NUCLEOTIDE SEQUENCE [LARGE SCALE GENOMIC DNA]</scope>
    <source>
        <strain evidence="2 3">JCM 14307</strain>
    </source>
</reference>
<dbReference type="Pfam" id="PF12728">
    <property type="entry name" value="HTH_17"/>
    <property type="match status" value="1"/>
</dbReference>
<dbReference type="RefSeq" id="WP_344162643.1">
    <property type="nucleotide sequence ID" value="NZ_BAAANF010000023.1"/>
</dbReference>
<organism evidence="2 3">
    <name type="scientific">Kribbella yunnanensis</name>
    <dbReference type="NCBI Taxonomy" id="190194"/>
    <lineage>
        <taxon>Bacteria</taxon>
        <taxon>Bacillati</taxon>
        <taxon>Actinomycetota</taxon>
        <taxon>Actinomycetes</taxon>
        <taxon>Propionibacteriales</taxon>
        <taxon>Kribbellaceae</taxon>
        <taxon>Kribbella</taxon>
    </lineage>
</organism>
<dbReference type="InterPro" id="IPR041657">
    <property type="entry name" value="HTH_17"/>
</dbReference>
<dbReference type="EMBL" id="BAAANF010000023">
    <property type="protein sequence ID" value="GAA1713502.1"/>
    <property type="molecule type" value="Genomic_DNA"/>
</dbReference>
<gene>
    <name evidence="2" type="ORF">GCM10009745_72270</name>
</gene>
<evidence type="ECO:0000313" key="3">
    <source>
        <dbReference type="Proteomes" id="UP001500280"/>
    </source>
</evidence>
<protein>
    <recommendedName>
        <fullName evidence="1">Helix-turn-helix domain-containing protein</fullName>
    </recommendedName>
</protein>
<dbReference type="InterPro" id="IPR036388">
    <property type="entry name" value="WH-like_DNA-bd_sf"/>
</dbReference>
<sequence>MTARIDVDPLWDVDQVAAYLKVPKRTLYRWRTHGYGPPGRRVGRHIRYRASEVIAWFDKLDERERDTWD</sequence>